<dbReference type="GO" id="GO:0070042">
    <property type="term" value="F:rRNA (uridine-N3-)-methyltransferase activity"/>
    <property type="evidence" value="ECO:0007669"/>
    <property type="project" value="TreeGrafter"/>
</dbReference>
<dbReference type="SUPFAM" id="SSF75217">
    <property type="entry name" value="alpha/beta knot"/>
    <property type="match status" value="1"/>
</dbReference>
<dbReference type="GO" id="GO:0005737">
    <property type="term" value="C:cytoplasm"/>
    <property type="evidence" value="ECO:0007669"/>
    <property type="project" value="UniProtKB-SubCell"/>
</dbReference>
<dbReference type="Pfam" id="PF04452">
    <property type="entry name" value="Methyltrans_RNA"/>
    <property type="match status" value="1"/>
</dbReference>
<dbReference type="Gene3D" id="3.40.1280.10">
    <property type="match status" value="1"/>
</dbReference>
<dbReference type="InterPro" id="IPR029028">
    <property type="entry name" value="Alpha/beta_knot_MTases"/>
</dbReference>
<keyword evidence="5" id="KW-0698">rRNA processing</keyword>
<evidence type="ECO:0000256" key="7">
    <source>
        <dbReference type="ARBA" id="ARBA00022679"/>
    </source>
</evidence>
<dbReference type="GO" id="GO:0070475">
    <property type="term" value="P:rRNA base methylation"/>
    <property type="evidence" value="ECO:0007669"/>
    <property type="project" value="TreeGrafter"/>
</dbReference>
<dbReference type="Pfam" id="PF20260">
    <property type="entry name" value="PUA_4"/>
    <property type="match status" value="1"/>
</dbReference>
<comment type="caution">
    <text evidence="13">The sequence shown here is derived from an EMBL/GenBank/DDBJ whole genome shotgun (WGS) entry which is preliminary data.</text>
</comment>
<reference evidence="13" key="1">
    <citation type="submission" date="2024-03" db="EMBL/GenBank/DDBJ databases">
        <title>WGS assembly of Saponaria officinalis var. Norfolk2.</title>
        <authorList>
            <person name="Jenkins J."/>
            <person name="Shu S."/>
            <person name="Grimwood J."/>
            <person name="Barry K."/>
            <person name="Goodstein D."/>
            <person name="Schmutz J."/>
            <person name="Leebens-Mack J."/>
            <person name="Osbourn A."/>
        </authorList>
    </citation>
    <scope>NUCLEOTIDE SEQUENCE [LARGE SCALE GENOMIC DNA]</scope>
    <source>
        <strain evidence="13">JIC</strain>
    </source>
</reference>
<keyword evidence="6" id="KW-0489">Methyltransferase</keyword>
<dbReference type="InterPro" id="IPR046886">
    <property type="entry name" value="RsmE_MTase_dom"/>
</dbReference>
<evidence type="ECO:0000256" key="6">
    <source>
        <dbReference type="ARBA" id="ARBA00022603"/>
    </source>
</evidence>
<dbReference type="InterPro" id="IPR006700">
    <property type="entry name" value="RsmE"/>
</dbReference>
<evidence type="ECO:0000256" key="10">
    <source>
        <dbReference type="ARBA" id="ARBA00047944"/>
    </source>
</evidence>
<accession>A0AAW1GRP2</accession>
<feature type="domain" description="Ribosomal RNA small subunit methyltransferase E PUA-like" evidence="12">
    <location>
        <begin position="64"/>
        <end position="108"/>
    </location>
</feature>
<sequence length="309" mass="34493">MAIAVNKMTKMPSFLPKQPWRKLKTSINVLRALSTDYSNQSRGSLPRFFSPTIPSPKGGVVRVQGDEFWHMSKVLRLGVNDRIELFNGKGCLVEGAIEKVDRTGLDFVAVRDSIVCILVNRNGMYSQLLELGASSITPLLTERSPLISENRVDRLQRVILAATKQCQRLHEMTLNPPMKIHGIAPMVARSKLSFVAVAEATLIISTLKSSVIEARGTLIIGPEGDFIGRTENDQRSWRYRSWARTALPATIKSKANALKKPKKKKSSSTKSYINMDKSASVKVEIRRRKARQLIDKTLKIADRPGKLSL</sequence>
<keyword evidence="14" id="KW-1185">Reference proteome</keyword>
<dbReference type="AlphaFoldDB" id="A0AAW1GRP2"/>
<dbReference type="PANTHER" id="PTHR30027">
    <property type="entry name" value="RIBOSOMAL RNA SMALL SUBUNIT METHYLTRANSFERASE E"/>
    <property type="match status" value="1"/>
</dbReference>
<evidence type="ECO:0000313" key="14">
    <source>
        <dbReference type="Proteomes" id="UP001443914"/>
    </source>
</evidence>
<comment type="similarity">
    <text evidence="2">Belongs to the RNA methyltransferase RsmE family.</text>
</comment>
<dbReference type="InterPro" id="IPR015947">
    <property type="entry name" value="PUA-like_sf"/>
</dbReference>
<evidence type="ECO:0000256" key="3">
    <source>
        <dbReference type="ARBA" id="ARBA00012328"/>
    </source>
</evidence>
<dbReference type="InterPro" id="IPR046887">
    <property type="entry name" value="RsmE_PUA-like"/>
</dbReference>
<evidence type="ECO:0000256" key="2">
    <source>
        <dbReference type="ARBA" id="ARBA00005528"/>
    </source>
</evidence>
<keyword evidence="7" id="KW-0808">Transferase</keyword>
<evidence type="ECO:0000256" key="1">
    <source>
        <dbReference type="ARBA" id="ARBA00004496"/>
    </source>
</evidence>
<dbReference type="SUPFAM" id="SSF88697">
    <property type="entry name" value="PUA domain-like"/>
    <property type="match status" value="1"/>
</dbReference>
<name>A0AAW1GRP2_SAPOF</name>
<evidence type="ECO:0000313" key="13">
    <source>
        <dbReference type="EMBL" id="KAK9666539.1"/>
    </source>
</evidence>
<evidence type="ECO:0000256" key="5">
    <source>
        <dbReference type="ARBA" id="ARBA00022552"/>
    </source>
</evidence>
<keyword evidence="4" id="KW-0963">Cytoplasm</keyword>
<evidence type="ECO:0000256" key="9">
    <source>
        <dbReference type="ARBA" id="ARBA00025699"/>
    </source>
</evidence>
<comment type="subcellular location">
    <subcellularLocation>
        <location evidence="1">Cytoplasm</location>
    </subcellularLocation>
</comment>
<dbReference type="PANTHER" id="PTHR30027:SF3">
    <property type="entry name" value="16S RRNA (URACIL(1498)-N(3))-METHYLTRANSFERASE"/>
    <property type="match status" value="1"/>
</dbReference>
<organism evidence="13 14">
    <name type="scientific">Saponaria officinalis</name>
    <name type="common">Common soapwort</name>
    <name type="synonym">Lychnis saponaria</name>
    <dbReference type="NCBI Taxonomy" id="3572"/>
    <lineage>
        <taxon>Eukaryota</taxon>
        <taxon>Viridiplantae</taxon>
        <taxon>Streptophyta</taxon>
        <taxon>Embryophyta</taxon>
        <taxon>Tracheophyta</taxon>
        <taxon>Spermatophyta</taxon>
        <taxon>Magnoliopsida</taxon>
        <taxon>eudicotyledons</taxon>
        <taxon>Gunneridae</taxon>
        <taxon>Pentapetalae</taxon>
        <taxon>Caryophyllales</taxon>
        <taxon>Caryophyllaceae</taxon>
        <taxon>Caryophylleae</taxon>
        <taxon>Saponaria</taxon>
    </lineage>
</organism>
<evidence type="ECO:0000256" key="4">
    <source>
        <dbReference type="ARBA" id="ARBA00022490"/>
    </source>
</evidence>
<keyword evidence="8" id="KW-0949">S-adenosyl-L-methionine</keyword>
<evidence type="ECO:0000256" key="8">
    <source>
        <dbReference type="ARBA" id="ARBA00022691"/>
    </source>
</evidence>
<evidence type="ECO:0000259" key="11">
    <source>
        <dbReference type="Pfam" id="PF04452"/>
    </source>
</evidence>
<dbReference type="Gene3D" id="2.40.240.20">
    <property type="entry name" value="Hypothetical PUA domain-like, domain 1"/>
    <property type="match status" value="1"/>
</dbReference>
<proteinExistence type="inferred from homology"/>
<dbReference type="Proteomes" id="UP001443914">
    <property type="component" value="Unassembled WGS sequence"/>
</dbReference>
<dbReference type="InterPro" id="IPR029026">
    <property type="entry name" value="tRNA_m1G_MTases_N"/>
</dbReference>
<dbReference type="NCBIfam" id="TIGR00046">
    <property type="entry name" value="RsmE family RNA methyltransferase"/>
    <property type="match status" value="1"/>
</dbReference>
<evidence type="ECO:0000259" key="12">
    <source>
        <dbReference type="Pfam" id="PF20260"/>
    </source>
</evidence>
<comment type="function">
    <text evidence="9">Specifically methylates the N3 position of the uracil ring of uridine 1498 (m3U1498) in 16S rRNA. Acts on the fully assembled 30S ribosomal subunit.</text>
</comment>
<protein>
    <recommendedName>
        <fullName evidence="3">16S rRNA (uracil(1498)-N(3))-methyltransferase</fullName>
        <ecNumber evidence="3">2.1.1.193</ecNumber>
    </recommendedName>
</protein>
<gene>
    <name evidence="13" type="ORF">RND81_14G192100</name>
</gene>
<comment type="catalytic activity">
    <reaction evidence="10">
        <text>uridine(1498) in 16S rRNA + S-adenosyl-L-methionine = N(3)-methyluridine(1498) in 16S rRNA + S-adenosyl-L-homocysteine + H(+)</text>
        <dbReference type="Rhea" id="RHEA:42920"/>
        <dbReference type="Rhea" id="RHEA-COMP:10283"/>
        <dbReference type="Rhea" id="RHEA-COMP:10284"/>
        <dbReference type="ChEBI" id="CHEBI:15378"/>
        <dbReference type="ChEBI" id="CHEBI:57856"/>
        <dbReference type="ChEBI" id="CHEBI:59789"/>
        <dbReference type="ChEBI" id="CHEBI:65315"/>
        <dbReference type="ChEBI" id="CHEBI:74502"/>
        <dbReference type="EC" id="2.1.1.193"/>
    </reaction>
</comment>
<dbReference type="EC" id="2.1.1.193" evidence="3"/>
<feature type="domain" description="Ribosomal RNA small subunit methyltransferase E methyltransferase" evidence="11">
    <location>
        <begin position="125"/>
        <end position="227"/>
    </location>
</feature>
<dbReference type="EMBL" id="JBDFQZ010000014">
    <property type="protein sequence ID" value="KAK9666539.1"/>
    <property type="molecule type" value="Genomic_DNA"/>
</dbReference>